<feature type="region of interest" description="Disordered" evidence="1">
    <location>
        <begin position="1"/>
        <end position="25"/>
    </location>
</feature>
<dbReference type="InterPro" id="IPR001810">
    <property type="entry name" value="F-box_dom"/>
</dbReference>
<dbReference type="PROSITE" id="PS50181">
    <property type="entry name" value="FBOX"/>
    <property type="match status" value="1"/>
</dbReference>
<dbReference type="SUPFAM" id="SSF81383">
    <property type="entry name" value="F-box domain"/>
    <property type="match status" value="1"/>
</dbReference>
<evidence type="ECO:0000313" key="3">
    <source>
        <dbReference type="EMBL" id="BCU03824.1"/>
    </source>
</evidence>
<evidence type="ECO:0000313" key="4">
    <source>
        <dbReference type="Proteomes" id="UP001253637"/>
    </source>
</evidence>
<name>A0A811BNZ9_9VIRU</name>
<dbReference type="InterPro" id="IPR036770">
    <property type="entry name" value="Ankyrin_rpt-contain_sf"/>
</dbReference>
<dbReference type="Proteomes" id="UP001253637">
    <property type="component" value="Segment"/>
</dbReference>
<feature type="domain" description="F-box" evidence="2">
    <location>
        <begin position="54"/>
        <end position="102"/>
    </location>
</feature>
<proteinExistence type="predicted"/>
<feature type="compositionally biased region" description="Basic residues" evidence="1">
    <location>
        <begin position="11"/>
        <end position="25"/>
    </location>
</feature>
<dbReference type="PANTHER" id="PTHR46586">
    <property type="entry name" value="ANKYRIN REPEAT-CONTAINING PROTEIN"/>
    <property type="match status" value="1"/>
</dbReference>
<protein>
    <submittedName>
        <fullName evidence="3">Ankyrin repeat domain containing protein</fullName>
    </submittedName>
</protein>
<dbReference type="Gene3D" id="1.25.40.20">
    <property type="entry name" value="Ankyrin repeat-containing domain"/>
    <property type="match status" value="1"/>
</dbReference>
<dbReference type="InterPro" id="IPR036047">
    <property type="entry name" value="F-box-like_dom_sf"/>
</dbReference>
<organism evidence="3 4">
    <name type="scientific">Pandoravirus japonicus</name>
    <dbReference type="NCBI Taxonomy" id="2823154"/>
    <lineage>
        <taxon>Viruses</taxon>
        <taxon>Pandoravirus</taxon>
    </lineage>
</organism>
<reference evidence="3" key="1">
    <citation type="submission" date="2021-04" db="EMBL/GenBank/DDBJ databases">
        <title>Draft Genome Sequence of Pandoravirus japonicus, Isolated from the Sabaishi River of Niigata, Japan.</title>
        <authorList>
            <person name="Hosokawa N."/>
            <person name="Takahashi H."/>
            <person name="Aoki K."/>
            <person name="Takemura M."/>
        </authorList>
    </citation>
    <scope>NUCLEOTIDE SEQUENCE</scope>
</reference>
<accession>A0A811BNZ9</accession>
<sequence>MEDRPRDGKRNQRRRRGRRHHKKRPIAKHDGCLVDRLVPCCAATAPAGGSPRQGIGFDDLPGELVAAILAPLPCIDLCRNVARVCRRWRSVIYDAAAIGKPLCASAAARKAFLQGPLMAEQVGYLGRLLEESLQETRRRKPRAVLVRMLAANSGHVDCMARLSAHPWYDGACLVPAAARGHLDILVYAHENGCPWHYGVCTAAETYGRIDCLRYAHGAGCYWSGECDEAAENGHTDVLRYAKEKGLGDDGELACRLAAAGGHVDTLRYACENGWPTCAITSWSAARGGHLDVLKYIRESGGEWDTSTTGSAASGGHIDCLDYLLKNGCPGFDQACTRAAEEGHMATICWLRARGCPWSEETCAAAARGGHLGVLDWLRRHGCPWDR</sequence>
<dbReference type="EMBL" id="LC625835">
    <property type="protein sequence ID" value="BCU03824.1"/>
    <property type="molecule type" value="Genomic_DNA"/>
</dbReference>
<evidence type="ECO:0000256" key="1">
    <source>
        <dbReference type="SAM" id="MobiDB-lite"/>
    </source>
</evidence>
<dbReference type="Gene3D" id="1.20.1280.50">
    <property type="match status" value="1"/>
</dbReference>
<evidence type="ECO:0000259" key="2">
    <source>
        <dbReference type="PROSITE" id="PS50181"/>
    </source>
</evidence>
<feature type="compositionally biased region" description="Basic and acidic residues" evidence="1">
    <location>
        <begin position="1"/>
        <end position="10"/>
    </location>
</feature>
<dbReference type="InterPro" id="IPR052050">
    <property type="entry name" value="SecEffector_AnkRepeat"/>
</dbReference>
<dbReference type="Pfam" id="PF12937">
    <property type="entry name" value="F-box-like"/>
    <property type="match status" value="1"/>
</dbReference>
<dbReference type="PANTHER" id="PTHR46586:SF3">
    <property type="entry name" value="ANKYRIN REPEAT-CONTAINING PROTEIN"/>
    <property type="match status" value="1"/>
</dbReference>
<dbReference type="SUPFAM" id="SSF48403">
    <property type="entry name" value="Ankyrin repeat"/>
    <property type="match status" value="1"/>
</dbReference>